<dbReference type="GO" id="GO:0004558">
    <property type="term" value="F:alpha-1,4-glucosidase activity"/>
    <property type="evidence" value="ECO:0000318"/>
    <property type="project" value="GO_Central"/>
</dbReference>
<dbReference type="STRING" id="321614.Q0UWD9"/>
<evidence type="ECO:0000256" key="4">
    <source>
        <dbReference type="ARBA" id="ARBA00026248"/>
    </source>
</evidence>
<gene>
    <name evidence="6" type="ORF">SNOG_03925</name>
</gene>
<dbReference type="KEGG" id="pno:SNOG_03925"/>
<dbReference type="PANTHER" id="PTHR10357">
    <property type="entry name" value="ALPHA-AMYLASE FAMILY MEMBER"/>
    <property type="match status" value="1"/>
</dbReference>
<dbReference type="Gene3D" id="3.90.400.10">
    <property type="entry name" value="Oligo-1,6-glucosidase, Domain 2"/>
    <property type="match status" value="1"/>
</dbReference>
<dbReference type="Gene3D" id="2.60.40.1180">
    <property type="entry name" value="Golgi alpha-mannosidase II"/>
    <property type="match status" value="1"/>
</dbReference>
<feature type="domain" description="Glycosyl hydrolase family 13 catalytic" evidence="5">
    <location>
        <begin position="16"/>
        <end position="420"/>
    </location>
</feature>
<dbReference type="InterPro" id="IPR017853">
    <property type="entry name" value="GH"/>
</dbReference>
<dbReference type="PANTHER" id="PTHR10357:SF179">
    <property type="entry name" value="NEUTRAL AND BASIC AMINO ACID TRANSPORT PROTEIN RBAT"/>
    <property type="match status" value="1"/>
</dbReference>
<dbReference type="RefSeq" id="XP_001794469.1">
    <property type="nucleotide sequence ID" value="XM_001794417.1"/>
</dbReference>
<comment type="similarity">
    <text evidence="1">Belongs to the glycosyl hydrolase 13 family.</text>
</comment>
<name>Q0UWD9_PHANO</name>
<sequence>MTVQQRPWWKDSVVYQIYPASFKDSNGDGIGDLKGIMSELDYIRSIGVDVIWYVTFGSMYRMSDLPVRVLTGPIISQAHAGEALNLVLCIVSRILANIRQGAPHVLRQSLMRSQLISPQICPMYDSPQVDMGYDIRDYEDIYAPYGTLQDMERLIDETHSRGMRIILDLVVNHTSDQVSRYVNGERKPPNNWVGNFTGSVWQWDEHTQEYYLHLFCPEQPDLNWENPETRQAIYKSAMEFWLERGVDGFRVDTVNMYSKGEMLDAPITDPSSEWQFAGYQYCNGPRMAEFLAEMNVILEKYDAMTVGECPNTPDMRRVLQYVSAKEKQLNMVFQFPSDGWTTVFLENHDQSRSVTRFTSDAPQHRVAGGKMLALMMAALSGTLFIYQGQEIGMTNFPETWDMSEYKDVDSSNYYKMVAQRTNSDPTALAAAKASLQHLARDHARVPMSWSTAPHNGFSPPDSKAVPWMRPLEDAATCNAEQQKMDKTSVLAFWKRILKVRKEWNDLLVHGEYDDLDVEHPDMYCFTKSWQGKKALAICNFTDRAQKLEFTASVKDDKKELLVSSADEHVEGELKAFEGRIYLLE</sequence>
<dbReference type="AlphaFoldDB" id="Q0UWD9"/>
<dbReference type="InterPro" id="IPR006047">
    <property type="entry name" value="GH13_cat_dom"/>
</dbReference>
<dbReference type="Proteomes" id="UP000001055">
    <property type="component" value="Unassembled WGS sequence"/>
</dbReference>
<dbReference type="SUPFAM" id="SSF51445">
    <property type="entry name" value="(Trans)glycosidases"/>
    <property type="match status" value="2"/>
</dbReference>
<dbReference type="GeneID" id="5971332"/>
<dbReference type="GO" id="GO:0005987">
    <property type="term" value="P:sucrose catabolic process"/>
    <property type="evidence" value="ECO:0000318"/>
    <property type="project" value="GO_Central"/>
</dbReference>
<evidence type="ECO:0000256" key="1">
    <source>
        <dbReference type="ARBA" id="ARBA00008061"/>
    </source>
</evidence>
<dbReference type="InParanoid" id="Q0UWD9"/>
<keyword evidence="2" id="KW-0378">Hydrolase</keyword>
<evidence type="ECO:0000313" key="6">
    <source>
        <dbReference type="EMBL" id="EAT89130.2"/>
    </source>
</evidence>
<reference evidence="7" key="1">
    <citation type="journal article" date="2007" name="Plant Cell">
        <title>Dothideomycete-plant interactions illuminated by genome sequencing and EST analysis of the wheat pathogen Stagonospora nodorum.</title>
        <authorList>
            <person name="Hane J.K."/>
            <person name="Lowe R.G."/>
            <person name="Solomon P.S."/>
            <person name="Tan K.C."/>
            <person name="Schoch C.L."/>
            <person name="Spatafora J.W."/>
            <person name="Crous P.W."/>
            <person name="Kodira C."/>
            <person name="Birren B.W."/>
            <person name="Galagan J.E."/>
            <person name="Torriani S.F."/>
            <person name="McDonald B.A."/>
            <person name="Oliver R.P."/>
        </authorList>
    </citation>
    <scope>NUCLEOTIDE SEQUENCE [LARGE SCALE GENOMIC DNA]</scope>
    <source>
        <strain evidence="7">SN15 / ATCC MYA-4574 / FGSC 10173</strain>
    </source>
</reference>
<proteinExistence type="inferred from homology"/>
<dbReference type="GO" id="GO:0004575">
    <property type="term" value="F:sucrose alpha-glucosidase activity"/>
    <property type="evidence" value="ECO:0000318"/>
    <property type="project" value="GO_Central"/>
</dbReference>
<evidence type="ECO:0000259" key="5">
    <source>
        <dbReference type="SMART" id="SM00642"/>
    </source>
</evidence>
<evidence type="ECO:0000256" key="3">
    <source>
        <dbReference type="ARBA" id="ARBA00023295"/>
    </source>
</evidence>
<dbReference type="EMBL" id="CH445329">
    <property type="protein sequence ID" value="EAT89130.2"/>
    <property type="molecule type" value="Genomic_DNA"/>
</dbReference>
<dbReference type="FunFam" id="2.60.40.1180:FF:000007">
    <property type="entry name" value="Sucrose isomerase"/>
    <property type="match status" value="1"/>
</dbReference>
<dbReference type="GO" id="GO:0004574">
    <property type="term" value="F:oligo-1,6-glucosidase activity"/>
    <property type="evidence" value="ECO:0000318"/>
    <property type="project" value="GO_Central"/>
</dbReference>
<keyword evidence="4" id="KW-0462">Maltose metabolism</keyword>
<dbReference type="SMART" id="SM00642">
    <property type="entry name" value="Aamy"/>
    <property type="match status" value="1"/>
</dbReference>
<dbReference type="InterPro" id="IPR045857">
    <property type="entry name" value="O16G_dom_2"/>
</dbReference>
<dbReference type="GO" id="GO:0004556">
    <property type="term" value="F:alpha-amylase activity"/>
    <property type="evidence" value="ECO:0000318"/>
    <property type="project" value="GO_Central"/>
</dbReference>
<dbReference type="Gene3D" id="3.20.20.80">
    <property type="entry name" value="Glycosidases"/>
    <property type="match status" value="3"/>
</dbReference>
<dbReference type="FunFam" id="3.20.20.80:FF:000064">
    <property type="entry name" value="Oligo-1,6-glucosidase"/>
    <property type="match status" value="1"/>
</dbReference>
<accession>Q0UWD9</accession>
<dbReference type="GO" id="GO:0033934">
    <property type="term" value="F:glucan 1,4-alpha-maltotriohydrolase activity"/>
    <property type="evidence" value="ECO:0000318"/>
    <property type="project" value="GO_Central"/>
</dbReference>
<dbReference type="FunFam" id="3.90.400.10:FF:000017">
    <property type="entry name" value="Uncharacterized protein"/>
    <property type="match status" value="1"/>
</dbReference>
<dbReference type="VEuPathDB" id="FungiDB:JI435_039250"/>
<dbReference type="Pfam" id="PF00128">
    <property type="entry name" value="Alpha-amylase"/>
    <property type="match status" value="3"/>
</dbReference>
<dbReference type="eggNOG" id="KOG0471">
    <property type="taxonomic scope" value="Eukaryota"/>
</dbReference>
<dbReference type="HOGENOM" id="CLU_006462_1_1_1"/>
<dbReference type="SUPFAM" id="SSF51011">
    <property type="entry name" value="Glycosyl hydrolase domain"/>
    <property type="match status" value="1"/>
</dbReference>
<keyword evidence="3" id="KW-0326">Glycosidase</keyword>
<evidence type="ECO:0000256" key="2">
    <source>
        <dbReference type="ARBA" id="ARBA00022801"/>
    </source>
</evidence>
<evidence type="ECO:0000313" key="7">
    <source>
        <dbReference type="Proteomes" id="UP000001055"/>
    </source>
</evidence>
<protein>
    <recommendedName>
        <fullName evidence="5">Glycosyl hydrolase family 13 catalytic domain-containing protein</fullName>
    </recommendedName>
</protein>
<organism evidence="6 7">
    <name type="scientific">Phaeosphaeria nodorum (strain SN15 / ATCC MYA-4574 / FGSC 10173)</name>
    <name type="common">Glume blotch fungus</name>
    <name type="synonym">Parastagonospora nodorum</name>
    <dbReference type="NCBI Taxonomy" id="321614"/>
    <lineage>
        <taxon>Eukaryota</taxon>
        <taxon>Fungi</taxon>
        <taxon>Dikarya</taxon>
        <taxon>Ascomycota</taxon>
        <taxon>Pezizomycotina</taxon>
        <taxon>Dothideomycetes</taxon>
        <taxon>Pleosporomycetidae</taxon>
        <taxon>Pleosporales</taxon>
        <taxon>Pleosporineae</taxon>
        <taxon>Phaeosphaeriaceae</taxon>
        <taxon>Parastagonospora</taxon>
    </lineage>
</organism>
<dbReference type="InterPro" id="IPR013780">
    <property type="entry name" value="Glyco_hydro_b"/>
</dbReference>
<dbReference type="GO" id="GO:0000025">
    <property type="term" value="P:maltose catabolic process"/>
    <property type="evidence" value="ECO:0000318"/>
    <property type="project" value="GO_Central"/>
</dbReference>